<evidence type="ECO:0000256" key="1">
    <source>
        <dbReference type="SAM" id="Phobius"/>
    </source>
</evidence>
<name>A0ABV9LSC2_9ALTE</name>
<dbReference type="EMBL" id="JBHSGU010000002">
    <property type="protein sequence ID" value="MFC4699165.1"/>
    <property type="molecule type" value="Genomic_DNA"/>
</dbReference>
<keyword evidence="1" id="KW-0812">Transmembrane</keyword>
<feature type="transmembrane region" description="Helical" evidence="1">
    <location>
        <begin position="172"/>
        <end position="194"/>
    </location>
</feature>
<dbReference type="InterPro" id="IPR024588">
    <property type="entry name" value="YejM_N"/>
</dbReference>
<feature type="transmembrane region" description="Helical" evidence="1">
    <location>
        <begin position="139"/>
        <end position="160"/>
    </location>
</feature>
<keyword evidence="4" id="KW-1185">Reference proteome</keyword>
<accession>A0ABV9LSC2</accession>
<feature type="transmembrane region" description="Helical" evidence="1">
    <location>
        <begin position="50"/>
        <end position="76"/>
    </location>
</feature>
<gene>
    <name evidence="3" type="ORF">ACFO4O_03220</name>
</gene>
<evidence type="ECO:0000313" key="4">
    <source>
        <dbReference type="Proteomes" id="UP001595897"/>
    </source>
</evidence>
<proteinExistence type="predicted"/>
<keyword evidence="1" id="KW-1133">Transmembrane helix</keyword>
<protein>
    <submittedName>
        <fullName evidence="3">DUF3413 domain-containing protein</fullName>
    </submittedName>
</protein>
<dbReference type="Pfam" id="PF11893">
    <property type="entry name" value="DUF3413"/>
    <property type="match status" value="1"/>
</dbReference>
<feature type="domain" description="Inner membrane protein YejM N-terminal" evidence="2">
    <location>
        <begin position="7"/>
        <end position="254"/>
    </location>
</feature>
<reference evidence="4" key="1">
    <citation type="journal article" date="2019" name="Int. J. Syst. Evol. Microbiol.">
        <title>The Global Catalogue of Microorganisms (GCM) 10K type strain sequencing project: providing services to taxonomists for standard genome sequencing and annotation.</title>
        <authorList>
            <consortium name="The Broad Institute Genomics Platform"/>
            <consortium name="The Broad Institute Genome Sequencing Center for Infectious Disease"/>
            <person name="Wu L."/>
            <person name="Ma J."/>
        </authorList>
    </citation>
    <scope>NUCLEOTIDE SEQUENCE [LARGE SCALE GENOMIC DNA]</scope>
    <source>
        <strain evidence="4">KACC 12507</strain>
    </source>
</reference>
<sequence length="511" mass="57527">MIYTESPRRKQITQQVAWGHWFALANIFMAIIISSIYLFSTAVADTPLSFVYMIATWFGHMSFVTFLVFVVVLLPLCYQITNMRVLRAVGSVVSAVGLALLAFDALIYNNTGFHISFSSAALLRSETQVQVGAFSWLQWFYLSLLFIIWLMFQLVIANAIYKRMNRLQRLRIGPYITALFVVCFVSSHAIHVWADAKLYTPVLKQDNMFPLSYPATAKTLMARYGFLDLEDRQQREELQLQGVSSRFTYPPKNVFCSVNSEKKVVVLATTELVSSELLADLKPNVFHLNTQTSPTRFFAQLQYGIPANLILRTSSPPVMLDLLNAFEVPNQTYNVNASAGSEQNPVEGDDATAQWTNFKDSAMDAPSGLYLGLLSADQLAALALDELSSKASVLVMAQDSESKMYKLYSNFIESEQASTNEDIAPTVMHEFECFAEVYRFSTGQALQQPSRDWLVSTVGENIVYFKAPYLTEVAKDGSYQVTDIRDQSEVLVDIDTNMLSRSIKHLENFSK</sequence>
<feature type="transmembrane region" description="Helical" evidence="1">
    <location>
        <begin position="21"/>
        <end position="44"/>
    </location>
</feature>
<dbReference type="RefSeq" id="WP_382405911.1">
    <property type="nucleotide sequence ID" value="NZ_JBHSGU010000002.1"/>
</dbReference>
<feature type="transmembrane region" description="Helical" evidence="1">
    <location>
        <begin position="88"/>
        <end position="108"/>
    </location>
</feature>
<keyword evidence="1" id="KW-0472">Membrane</keyword>
<comment type="caution">
    <text evidence="3">The sequence shown here is derived from an EMBL/GenBank/DDBJ whole genome shotgun (WGS) entry which is preliminary data.</text>
</comment>
<organism evidence="3 4">
    <name type="scientific">Glaciecola siphonariae</name>
    <dbReference type="NCBI Taxonomy" id="521012"/>
    <lineage>
        <taxon>Bacteria</taxon>
        <taxon>Pseudomonadati</taxon>
        <taxon>Pseudomonadota</taxon>
        <taxon>Gammaproteobacteria</taxon>
        <taxon>Alteromonadales</taxon>
        <taxon>Alteromonadaceae</taxon>
        <taxon>Glaciecola</taxon>
    </lineage>
</organism>
<evidence type="ECO:0000259" key="2">
    <source>
        <dbReference type="Pfam" id="PF11893"/>
    </source>
</evidence>
<dbReference type="Proteomes" id="UP001595897">
    <property type="component" value="Unassembled WGS sequence"/>
</dbReference>
<evidence type="ECO:0000313" key="3">
    <source>
        <dbReference type="EMBL" id="MFC4699165.1"/>
    </source>
</evidence>